<dbReference type="AlphaFoldDB" id="A0A1W1VU40"/>
<organism evidence="1 2">
    <name type="scientific">Hymenobacter roseosalivarius DSM 11622</name>
    <dbReference type="NCBI Taxonomy" id="645990"/>
    <lineage>
        <taxon>Bacteria</taxon>
        <taxon>Pseudomonadati</taxon>
        <taxon>Bacteroidota</taxon>
        <taxon>Cytophagia</taxon>
        <taxon>Cytophagales</taxon>
        <taxon>Hymenobacteraceae</taxon>
        <taxon>Hymenobacter</taxon>
    </lineage>
</organism>
<evidence type="ECO:0000313" key="2">
    <source>
        <dbReference type="Proteomes" id="UP000192266"/>
    </source>
</evidence>
<dbReference type="OrthoDB" id="886373at2"/>
<gene>
    <name evidence="1" type="ORF">SAMN00120144_2749</name>
</gene>
<proteinExistence type="predicted"/>
<dbReference type="STRING" id="645990.SAMN00120144_2749"/>
<reference evidence="1 2" key="1">
    <citation type="submission" date="2017-04" db="EMBL/GenBank/DDBJ databases">
        <authorList>
            <person name="Afonso C.L."/>
            <person name="Miller P.J."/>
            <person name="Scott M.A."/>
            <person name="Spackman E."/>
            <person name="Goraichik I."/>
            <person name="Dimitrov K.M."/>
            <person name="Suarez D.L."/>
            <person name="Swayne D.E."/>
        </authorList>
    </citation>
    <scope>NUCLEOTIDE SEQUENCE [LARGE SCALE GENOMIC DNA]</scope>
    <source>
        <strain evidence="1 2">DSM 11622</strain>
    </source>
</reference>
<keyword evidence="2" id="KW-1185">Reference proteome</keyword>
<dbReference type="EMBL" id="FWWW01000071">
    <property type="protein sequence ID" value="SMB96414.1"/>
    <property type="molecule type" value="Genomic_DNA"/>
</dbReference>
<protein>
    <recommendedName>
        <fullName evidence="3">DUF3887 domain-containing protein</fullName>
    </recommendedName>
</protein>
<sequence>MQLKNNSTSRPKLVSAWRLGGKLVCWALLLLLSFPAAAHPSQIQVARQFLLAVLRGDNNAAYKLLAPEVSKAVSKKQFREAVRPLYQQGRDFGQPIALYKLGIRLGEEATPRYFYAFSFKSDSLQDRPRVMLDVTFRDTAATRILSFGMIPAPQGKQKK</sequence>
<evidence type="ECO:0008006" key="3">
    <source>
        <dbReference type="Google" id="ProtNLM"/>
    </source>
</evidence>
<name>A0A1W1VU40_9BACT</name>
<dbReference type="Proteomes" id="UP000192266">
    <property type="component" value="Unassembled WGS sequence"/>
</dbReference>
<evidence type="ECO:0000313" key="1">
    <source>
        <dbReference type="EMBL" id="SMB96414.1"/>
    </source>
</evidence>
<accession>A0A1W1VU40</accession>
<dbReference type="RefSeq" id="WP_084446084.1">
    <property type="nucleotide sequence ID" value="NZ_FWWW01000071.1"/>
</dbReference>